<gene>
    <name evidence="1" type="ORF">OL599_22790</name>
</gene>
<reference evidence="1" key="2">
    <citation type="submission" date="2022-10" db="EMBL/GenBank/DDBJ databases">
        <authorList>
            <person name="Trinh H.N."/>
        </authorList>
    </citation>
    <scope>NUCLEOTIDE SEQUENCE</scope>
    <source>
        <strain evidence="1">RN2-1</strain>
    </source>
</reference>
<dbReference type="AlphaFoldDB" id="A0AA41YRJ1"/>
<sequence>MAFPSVAGPATDLLYREARPARVVFVRGRGRPALLLGHWTDVRGRPIWADVVTGSTFVNPDDVAEIEDSQHADHV</sequence>
<dbReference type="EMBL" id="JAPDNT010000036">
    <property type="protein sequence ID" value="MCW3477401.1"/>
    <property type="molecule type" value="Genomic_DNA"/>
</dbReference>
<protein>
    <submittedName>
        <fullName evidence="1">Uncharacterized protein</fullName>
    </submittedName>
</protein>
<dbReference type="Proteomes" id="UP001165679">
    <property type="component" value="Unassembled WGS sequence"/>
</dbReference>
<evidence type="ECO:0000313" key="1">
    <source>
        <dbReference type="EMBL" id="MCW3477401.1"/>
    </source>
</evidence>
<comment type="caution">
    <text evidence="1">The sequence shown here is derived from an EMBL/GenBank/DDBJ whole genome shotgun (WGS) entry which is preliminary data.</text>
</comment>
<organism evidence="1 2">
    <name type="scientific">Limobrevibacterium gyesilva</name>
    <dbReference type="NCBI Taxonomy" id="2991712"/>
    <lineage>
        <taxon>Bacteria</taxon>
        <taxon>Pseudomonadati</taxon>
        <taxon>Pseudomonadota</taxon>
        <taxon>Alphaproteobacteria</taxon>
        <taxon>Acetobacterales</taxon>
        <taxon>Acetobacteraceae</taxon>
        <taxon>Limobrevibacterium</taxon>
    </lineage>
</organism>
<dbReference type="RefSeq" id="WP_264716349.1">
    <property type="nucleotide sequence ID" value="NZ_JAPDNT010000036.1"/>
</dbReference>
<accession>A0AA41YRJ1</accession>
<proteinExistence type="predicted"/>
<keyword evidence="2" id="KW-1185">Reference proteome</keyword>
<reference evidence="1" key="1">
    <citation type="submission" date="2022-09" db="EMBL/GenBank/DDBJ databases">
        <title>Rhodovastum sp. nov. RN2-1 isolated from soil in Seongnam, South Korea.</title>
        <authorList>
            <person name="Le N.T."/>
        </authorList>
    </citation>
    <scope>NUCLEOTIDE SEQUENCE</scope>
    <source>
        <strain evidence="1">RN2-1</strain>
    </source>
</reference>
<name>A0AA41YRJ1_9PROT</name>
<evidence type="ECO:0000313" key="2">
    <source>
        <dbReference type="Proteomes" id="UP001165679"/>
    </source>
</evidence>